<dbReference type="RefSeq" id="WP_150257284.1">
    <property type="nucleotide sequence ID" value="NZ_CP029189.1"/>
</dbReference>
<dbReference type="SUPFAM" id="SSF54427">
    <property type="entry name" value="NTF2-like"/>
    <property type="match status" value="1"/>
</dbReference>
<sequence>MSEHPDCALVRRGYEAFGKGDMETMSTLLTADVIHHVPGANPLSGHHKGRENVLDLFRRLGEETKGTFRVDLESVLADGRGHVMSFHTARADRGDRGIEIRQGLFFTIIGDKITDIDQCTADIDEEDVFWSQGQGQGQG</sequence>
<dbReference type="Proteomes" id="UP000324101">
    <property type="component" value="Chromosome"/>
</dbReference>
<proteinExistence type="predicted"/>
<reference evidence="2 3" key="1">
    <citation type="submission" date="2018-05" db="EMBL/GenBank/DDBJ databases">
        <title>Streptomyces venezuelae.</title>
        <authorList>
            <person name="Kim W."/>
            <person name="Lee N."/>
            <person name="Cho B.-K."/>
        </authorList>
    </citation>
    <scope>NUCLEOTIDE SEQUENCE [LARGE SCALE GENOMIC DNA]</scope>
    <source>
        <strain evidence="2 3">ATCC 21018</strain>
    </source>
</reference>
<dbReference type="Pfam" id="PF12680">
    <property type="entry name" value="SnoaL_2"/>
    <property type="match status" value="1"/>
</dbReference>
<evidence type="ECO:0000313" key="3">
    <source>
        <dbReference type="Proteomes" id="UP000324101"/>
    </source>
</evidence>
<dbReference type="OrthoDB" id="8375282at2"/>
<gene>
    <name evidence="2" type="ORF">DEJ51_09980</name>
</gene>
<evidence type="ECO:0000259" key="1">
    <source>
        <dbReference type="Pfam" id="PF12680"/>
    </source>
</evidence>
<dbReference type="Gene3D" id="3.10.450.50">
    <property type="match status" value="1"/>
</dbReference>
<dbReference type="EMBL" id="CP029189">
    <property type="protein sequence ID" value="QES54525.1"/>
    <property type="molecule type" value="Genomic_DNA"/>
</dbReference>
<protein>
    <submittedName>
        <fullName evidence="2">SnoaL-like polyketide cyclase</fullName>
    </submittedName>
</protein>
<dbReference type="InterPro" id="IPR037401">
    <property type="entry name" value="SnoaL-like"/>
</dbReference>
<feature type="domain" description="SnoaL-like" evidence="1">
    <location>
        <begin position="10"/>
        <end position="115"/>
    </location>
</feature>
<evidence type="ECO:0000313" key="2">
    <source>
        <dbReference type="EMBL" id="QES54525.1"/>
    </source>
</evidence>
<dbReference type="InterPro" id="IPR032710">
    <property type="entry name" value="NTF2-like_dom_sf"/>
</dbReference>
<dbReference type="AlphaFoldDB" id="A0A5P2DH89"/>
<accession>A0A5P2DH89</accession>
<name>A0A5P2DH89_STRVZ</name>
<organism evidence="2 3">
    <name type="scientific">Streptomyces venezuelae</name>
    <dbReference type="NCBI Taxonomy" id="54571"/>
    <lineage>
        <taxon>Bacteria</taxon>
        <taxon>Bacillati</taxon>
        <taxon>Actinomycetota</taxon>
        <taxon>Actinomycetes</taxon>
        <taxon>Kitasatosporales</taxon>
        <taxon>Streptomycetaceae</taxon>
        <taxon>Streptomyces</taxon>
    </lineage>
</organism>
<dbReference type="CDD" id="cd00531">
    <property type="entry name" value="NTF2_like"/>
    <property type="match status" value="1"/>
</dbReference>